<comment type="caution">
    <text evidence="1">The sequence shown here is derived from an EMBL/GenBank/DDBJ whole genome shotgun (WGS) entry which is preliminary data.</text>
</comment>
<protein>
    <submittedName>
        <fullName evidence="1">Uncharacterized protein</fullName>
    </submittedName>
</protein>
<dbReference type="AlphaFoldDB" id="A0A919U5W6"/>
<gene>
    <name evidence="1" type="ORF">Dsi01nite_008480</name>
</gene>
<accession>A0A919U5W6</accession>
<proteinExistence type="predicted"/>
<name>A0A919U5W6_9ACTN</name>
<dbReference type="EMBL" id="BONQ01000017">
    <property type="protein sequence ID" value="GIG42807.1"/>
    <property type="molecule type" value="Genomic_DNA"/>
</dbReference>
<keyword evidence="2" id="KW-1185">Reference proteome</keyword>
<evidence type="ECO:0000313" key="2">
    <source>
        <dbReference type="Proteomes" id="UP000660611"/>
    </source>
</evidence>
<dbReference type="Proteomes" id="UP000660611">
    <property type="component" value="Unassembled WGS sequence"/>
</dbReference>
<evidence type="ECO:0000313" key="1">
    <source>
        <dbReference type="EMBL" id="GIG42807.1"/>
    </source>
</evidence>
<organism evidence="1 2">
    <name type="scientific">Dactylosporangium siamense</name>
    <dbReference type="NCBI Taxonomy" id="685454"/>
    <lineage>
        <taxon>Bacteria</taxon>
        <taxon>Bacillati</taxon>
        <taxon>Actinomycetota</taxon>
        <taxon>Actinomycetes</taxon>
        <taxon>Micromonosporales</taxon>
        <taxon>Micromonosporaceae</taxon>
        <taxon>Dactylosporangium</taxon>
    </lineage>
</organism>
<reference evidence="1" key="1">
    <citation type="submission" date="2021-01" db="EMBL/GenBank/DDBJ databases">
        <title>Whole genome shotgun sequence of Dactylosporangium siamense NBRC 106093.</title>
        <authorList>
            <person name="Komaki H."/>
            <person name="Tamura T."/>
        </authorList>
    </citation>
    <scope>NUCLEOTIDE SEQUENCE</scope>
    <source>
        <strain evidence="1">NBRC 106093</strain>
    </source>
</reference>
<sequence>MAICEDHRVEETWFDGDPAEALAALGAEVHLGAVGVADARAWLDQDRTRRSRPVPGREVLRVAATAAGARTRVFRAAEPGMPDGAYLCGTVLTPERLAAITAWLDAAWAATAAVHVVEERGVRFRPGNAPRPVPPPVVTLLGVVTDPAALAALRRESSTGVFGGDVCRCGPDLKLQLRAAGGDVLGVGDVHRHGCVVWEQHRFHSPVTPVGGLPADGVLASYLRQVTRD</sequence>